<dbReference type="RefSeq" id="WP_107585822.1">
    <property type="nucleotide sequence ID" value="NZ_PZJJ01000028.1"/>
</dbReference>
<comment type="caution">
    <text evidence="5">The sequence shown here is derived from an EMBL/GenBank/DDBJ whole genome shotgun (WGS) entry which is preliminary data.</text>
</comment>
<dbReference type="AlphaFoldDB" id="A0A2T4U3E9"/>
<reference evidence="5 6" key="1">
    <citation type="submission" date="2018-03" db="EMBL/GenBank/DDBJ databases">
        <title>Alkalicoccus saliphilus sp. nov., isolated from a mineral pool.</title>
        <authorList>
            <person name="Zhao B."/>
        </authorList>
    </citation>
    <scope>NUCLEOTIDE SEQUENCE [LARGE SCALE GENOMIC DNA]</scope>
    <source>
        <strain evidence="5 6">6AG</strain>
    </source>
</reference>
<keyword evidence="6" id="KW-1185">Reference proteome</keyword>
<evidence type="ECO:0000256" key="1">
    <source>
        <dbReference type="ARBA" id="ARBA00022723"/>
    </source>
</evidence>
<sequence length="110" mass="12725">MNIYGKQVYGAEDEETRCSHYHQETDRIALKCFCCREYYPCYKCHEEITGKPFKPWPAEYREEKAVLCGACGTELTISGYLTSSSRCPSCRSAFNPGCALHYHLYFEPKK</sequence>
<dbReference type="InterPro" id="IPR008913">
    <property type="entry name" value="Znf_CHY"/>
</dbReference>
<dbReference type="PIRSF" id="PIRSF017292">
    <property type="entry name" value="UCP017292_Znf_CHY"/>
    <property type="match status" value="1"/>
</dbReference>
<dbReference type="EMBL" id="PZJJ01000028">
    <property type="protein sequence ID" value="PTL37932.1"/>
    <property type="molecule type" value="Genomic_DNA"/>
</dbReference>
<feature type="domain" description="CHY-type" evidence="4">
    <location>
        <begin position="11"/>
        <end position="92"/>
    </location>
</feature>
<evidence type="ECO:0000259" key="4">
    <source>
        <dbReference type="PROSITE" id="PS51266"/>
    </source>
</evidence>
<name>A0A2T4U3E9_9BACI</name>
<dbReference type="Pfam" id="PF05495">
    <property type="entry name" value="zf-CHY"/>
    <property type="match status" value="1"/>
</dbReference>
<accession>A0A2T4U3E9</accession>
<organism evidence="5 6">
    <name type="scientific">Alkalicoccus saliphilus</name>
    <dbReference type="NCBI Taxonomy" id="200989"/>
    <lineage>
        <taxon>Bacteria</taxon>
        <taxon>Bacillati</taxon>
        <taxon>Bacillota</taxon>
        <taxon>Bacilli</taxon>
        <taxon>Bacillales</taxon>
        <taxon>Bacillaceae</taxon>
        <taxon>Alkalicoccus</taxon>
    </lineage>
</organism>
<dbReference type="GO" id="GO:0045041">
    <property type="term" value="P:protein import into mitochondrial intermembrane space"/>
    <property type="evidence" value="ECO:0007669"/>
    <property type="project" value="TreeGrafter"/>
</dbReference>
<dbReference type="InterPro" id="IPR016694">
    <property type="entry name" value="UCP017292"/>
</dbReference>
<dbReference type="PANTHER" id="PTHR28082">
    <property type="entry name" value="ZINC FINGER PROTEIN"/>
    <property type="match status" value="1"/>
</dbReference>
<evidence type="ECO:0000313" key="5">
    <source>
        <dbReference type="EMBL" id="PTL37932.1"/>
    </source>
</evidence>
<keyword evidence="2" id="KW-0863">Zinc-finger</keyword>
<dbReference type="PANTHER" id="PTHR28082:SF1">
    <property type="entry name" value="HELPER OF TIM PROTEIN 13"/>
    <property type="match status" value="1"/>
</dbReference>
<keyword evidence="3" id="KW-0862">Zinc</keyword>
<dbReference type="SUPFAM" id="SSF161219">
    <property type="entry name" value="CHY zinc finger-like"/>
    <property type="match status" value="1"/>
</dbReference>
<dbReference type="InterPro" id="IPR037274">
    <property type="entry name" value="Znf_CHY_sf"/>
</dbReference>
<evidence type="ECO:0000256" key="2">
    <source>
        <dbReference type="ARBA" id="ARBA00022771"/>
    </source>
</evidence>
<dbReference type="InterPro" id="IPR052604">
    <property type="entry name" value="Mito_Tim_assembly_helper"/>
</dbReference>
<dbReference type="OrthoDB" id="882119at2"/>
<gene>
    <name evidence="5" type="ORF">C6Y45_13810</name>
</gene>
<proteinExistence type="predicted"/>
<evidence type="ECO:0000256" key="3">
    <source>
        <dbReference type="ARBA" id="ARBA00022833"/>
    </source>
</evidence>
<dbReference type="GO" id="GO:0008270">
    <property type="term" value="F:zinc ion binding"/>
    <property type="evidence" value="ECO:0007669"/>
    <property type="project" value="UniProtKB-KW"/>
</dbReference>
<evidence type="ECO:0000313" key="6">
    <source>
        <dbReference type="Proteomes" id="UP000240509"/>
    </source>
</evidence>
<dbReference type="PROSITE" id="PS51266">
    <property type="entry name" value="ZF_CHY"/>
    <property type="match status" value="1"/>
</dbReference>
<protein>
    <recommendedName>
        <fullName evidence="4">CHY-type domain-containing protein</fullName>
    </recommendedName>
</protein>
<keyword evidence="1" id="KW-0479">Metal-binding</keyword>
<dbReference type="Proteomes" id="UP000240509">
    <property type="component" value="Unassembled WGS sequence"/>
</dbReference>